<protein>
    <submittedName>
        <fullName evidence="1">Per os infectivity factor 3</fullName>
    </submittedName>
</protein>
<proteinExistence type="predicted"/>
<evidence type="ECO:0000313" key="1">
    <source>
        <dbReference type="EMBL" id="ANS71028.1"/>
    </source>
</evidence>
<dbReference type="InterPro" id="IPR007703">
    <property type="entry name" value="PIF3"/>
</dbReference>
<dbReference type="EMBL" id="KU377538">
    <property type="protein sequence ID" value="ANS71028.1"/>
    <property type="molecule type" value="Genomic_DNA"/>
</dbReference>
<name>A0A1B1MR19_NPVLD</name>
<organism evidence="1">
    <name type="scientific">Lymantria dispar multicapsid nuclear polyhedrosis virus</name>
    <name type="common">LdMNPV</name>
    <dbReference type="NCBI Taxonomy" id="10449"/>
    <lineage>
        <taxon>Viruses</taxon>
        <taxon>Viruses incertae sedis</taxon>
        <taxon>Naldaviricetes</taxon>
        <taxon>Lefavirales</taxon>
        <taxon>Baculoviridae</taxon>
        <taxon>Alphabaculovirus</taxon>
        <taxon>Alphabaculovirus lydisparis</taxon>
    </lineage>
</organism>
<dbReference type="Pfam" id="PF05006">
    <property type="entry name" value="PIF3"/>
    <property type="match status" value="1"/>
</dbReference>
<accession>A0A1B1MR19</accession>
<organismHost>
    <name type="scientific">Lepidoptera</name>
    <name type="common">moths &amp; butterflies</name>
    <dbReference type="NCBI Taxonomy" id="7088"/>
</organismHost>
<reference evidence="1" key="1">
    <citation type="journal article" date="2016" name="J. Invertebr. Pathol.">
        <title>An alphabaculovirus isolated from dead Lymantria dispar larvae shows high genetic similarity to baculovirus previously isolated from Lymantria monacha - An example of adaptation to a new host.</title>
        <authorList>
            <person name="Rabalski L."/>
            <person name="Krejmer-Rabalska M."/>
            <person name="Skrzecz I."/>
            <person name="Wasag B."/>
            <person name="Szewczyk B."/>
        </authorList>
    </citation>
    <scope>NUCLEOTIDE SEQUENCE</scope>
    <source>
        <strain evidence="1">BNP</strain>
    </source>
</reference>
<sequence>MSQIVVGSSVLIVALMIVAYYCLATVSFMDNEVANETENVAAAATTPMEFVFDRNGVADCNRTHLPCVSDTQCRNNCAISGAGGGGEFTCNENGFCAIRDSNVTGRPDDFECDAALGLLNVFAASEFVVTQTCVSTYRDLVDDLGEPRPYLCGGGGRLSIDVVDRQFSADDCQCAQGYTKMLFDQTALARSIPVCIPTSSANLYAKVYAVLN</sequence>